<dbReference type="EMBL" id="JH159152">
    <property type="protein sequence ID" value="EGZ23536.1"/>
    <property type="molecule type" value="Genomic_DNA"/>
</dbReference>
<feature type="compositionally biased region" description="Gly residues" evidence="1">
    <location>
        <begin position="321"/>
        <end position="331"/>
    </location>
</feature>
<dbReference type="KEGG" id="psoj:PHYSODRAFT_324732"/>
<sequence>METVTDVVEWCLWHSLFVWKIVWRVLRNHWPAVLLAMIGAVGGVITRPLWSIAGRLIGVVFGFVLKWLTLLKAFEAIWATPMVVLEARGEHKDGLGRLLYKWLDAYHALWCVFLPDVLELGGESTVKYWRGSRAECRRSVDRACCVGRGLWAFLTLATYAVFYTVIYVYNLAEKACQGTVGVGVLLLTLNYMLADGELTADGGLSPDAVVMQWSCVVAATGVASHLLKCYEAASGVRSPAKMAEESYADWLRDVEELQQAERLSEAFWRADGCVGKPKPVRTLSGLRAEQRALRAKMKAAKEEEGARRGRRVSVGEDVPSGNGGHRLGYGRGRPPAACQSARGLLLEDQLFEDQLTEQSSTLARISWRRARCVDEES</sequence>
<keyword evidence="2" id="KW-0812">Transmembrane</keyword>
<accession>G4YSP3</accession>
<name>G4YSP3_PHYSP</name>
<dbReference type="Proteomes" id="UP000002640">
    <property type="component" value="Unassembled WGS sequence"/>
</dbReference>
<dbReference type="AlphaFoldDB" id="G4YSP3"/>
<gene>
    <name evidence="3" type="ORF">PHYSODRAFT_324732</name>
</gene>
<keyword evidence="2" id="KW-1133">Transmembrane helix</keyword>
<evidence type="ECO:0000313" key="4">
    <source>
        <dbReference type="Proteomes" id="UP000002640"/>
    </source>
</evidence>
<keyword evidence="2" id="KW-0472">Membrane</keyword>
<protein>
    <submittedName>
        <fullName evidence="3">Uncharacterized protein</fullName>
    </submittedName>
</protein>
<feature type="transmembrane region" description="Helical" evidence="2">
    <location>
        <begin position="56"/>
        <end position="74"/>
    </location>
</feature>
<proteinExistence type="predicted"/>
<evidence type="ECO:0000256" key="1">
    <source>
        <dbReference type="SAM" id="MobiDB-lite"/>
    </source>
</evidence>
<dbReference type="InParanoid" id="G4YSP3"/>
<dbReference type="RefSeq" id="XP_009518824.1">
    <property type="nucleotide sequence ID" value="XM_009520529.1"/>
</dbReference>
<keyword evidence="4" id="KW-1185">Reference proteome</keyword>
<organism evidence="3 4">
    <name type="scientific">Phytophthora sojae (strain P6497)</name>
    <name type="common">Soybean stem and root rot agent</name>
    <name type="synonym">Phytophthora megasperma f. sp. glycines</name>
    <dbReference type="NCBI Taxonomy" id="1094619"/>
    <lineage>
        <taxon>Eukaryota</taxon>
        <taxon>Sar</taxon>
        <taxon>Stramenopiles</taxon>
        <taxon>Oomycota</taxon>
        <taxon>Peronosporomycetes</taxon>
        <taxon>Peronosporales</taxon>
        <taxon>Peronosporaceae</taxon>
        <taxon>Phytophthora</taxon>
    </lineage>
</organism>
<evidence type="ECO:0000256" key="2">
    <source>
        <dbReference type="SAM" id="Phobius"/>
    </source>
</evidence>
<feature type="transmembrane region" description="Helical" evidence="2">
    <location>
        <begin position="150"/>
        <end position="169"/>
    </location>
</feature>
<feature type="transmembrane region" description="Helical" evidence="2">
    <location>
        <begin position="30"/>
        <end position="50"/>
    </location>
</feature>
<feature type="region of interest" description="Disordered" evidence="1">
    <location>
        <begin position="298"/>
        <end position="333"/>
    </location>
</feature>
<reference evidence="3 4" key="1">
    <citation type="journal article" date="2006" name="Science">
        <title>Phytophthora genome sequences uncover evolutionary origins and mechanisms of pathogenesis.</title>
        <authorList>
            <person name="Tyler B.M."/>
            <person name="Tripathy S."/>
            <person name="Zhang X."/>
            <person name="Dehal P."/>
            <person name="Jiang R.H."/>
            <person name="Aerts A."/>
            <person name="Arredondo F.D."/>
            <person name="Baxter L."/>
            <person name="Bensasson D."/>
            <person name="Beynon J.L."/>
            <person name="Chapman J."/>
            <person name="Damasceno C.M."/>
            <person name="Dorrance A.E."/>
            <person name="Dou D."/>
            <person name="Dickerman A.W."/>
            <person name="Dubchak I.L."/>
            <person name="Garbelotto M."/>
            <person name="Gijzen M."/>
            <person name="Gordon S.G."/>
            <person name="Govers F."/>
            <person name="Grunwald N.J."/>
            <person name="Huang W."/>
            <person name="Ivors K.L."/>
            <person name="Jones R.W."/>
            <person name="Kamoun S."/>
            <person name="Krampis K."/>
            <person name="Lamour K.H."/>
            <person name="Lee M.K."/>
            <person name="McDonald W.H."/>
            <person name="Medina M."/>
            <person name="Meijer H.J."/>
            <person name="Nordberg E.K."/>
            <person name="Maclean D.J."/>
            <person name="Ospina-Giraldo M.D."/>
            <person name="Morris P.F."/>
            <person name="Phuntumart V."/>
            <person name="Putnam N.H."/>
            <person name="Rash S."/>
            <person name="Rose J.K."/>
            <person name="Sakihama Y."/>
            <person name="Salamov A.A."/>
            <person name="Savidor A."/>
            <person name="Scheuring C.F."/>
            <person name="Smith B.M."/>
            <person name="Sobral B.W."/>
            <person name="Terry A."/>
            <person name="Torto-Alalibo T.A."/>
            <person name="Win J."/>
            <person name="Xu Z."/>
            <person name="Zhang H."/>
            <person name="Grigoriev I.V."/>
            <person name="Rokhsar D.S."/>
            <person name="Boore J.L."/>
        </authorList>
    </citation>
    <scope>NUCLEOTIDE SEQUENCE [LARGE SCALE GENOMIC DNA]</scope>
    <source>
        <strain evidence="3 4">P6497</strain>
    </source>
</reference>
<dbReference type="GeneID" id="20645172"/>
<evidence type="ECO:0000313" key="3">
    <source>
        <dbReference type="EMBL" id="EGZ23536.1"/>
    </source>
</evidence>